<dbReference type="InterPro" id="IPR016158">
    <property type="entry name" value="Cullin_homology"/>
</dbReference>
<dbReference type="GO" id="GO:0006511">
    <property type="term" value="P:ubiquitin-dependent protein catabolic process"/>
    <property type="evidence" value="ECO:0007669"/>
    <property type="project" value="InterPro"/>
</dbReference>
<dbReference type="AlphaFoldDB" id="A0A3S3NSL0"/>
<keyword evidence="9" id="KW-1185">Reference proteome</keyword>
<dbReference type="PANTHER" id="PTHR45957">
    <property type="entry name" value="ANAPHASE-PROMOTING COMPLEX SUBUNIT 2"/>
    <property type="match status" value="1"/>
</dbReference>
<dbReference type="InterPro" id="IPR057975">
    <property type="entry name" value="TPR_ANAPC2"/>
</dbReference>
<evidence type="ECO:0000259" key="7">
    <source>
        <dbReference type="PROSITE" id="PS50069"/>
    </source>
</evidence>
<dbReference type="InterPro" id="IPR036390">
    <property type="entry name" value="WH_DNA-bd_sf"/>
</dbReference>
<evidence type="ECO:0000256" key="3">
    <source>
        <dbReference type="ARBA" id="ARBA00022776"/>
    </source>
</evidence>
<keyword evidence="5" id="KW-0131">Cell cycle</keyword>
<dbReference type="GO" id="GO:0007091">
    <property type="term" value="P:metaphase/anaphase transition of mitotic cell cycle"/>
    <property type="evidence" value="ECO:0007669"/>
    <property type="project" value="TreeGrafter"/>
</dbReference>
<comment type="caution">
    <text evidence="8">The sequence shown here is derived from an EMBL/GenBank/DDBJ whole genome shotgun (WGS) entry which is preliminary data.</text>
</comment>
<dbReference type="GO" id="GO:0005680">
    <property type="term" value="C:anaphase-promoting complex"/>
    <property type="evidence" value="ECO:0007669"/>
    <property type="project" value="TreeGrafter"/>
</dbReference>
<dbReference type="Pfam" id="PF26557">
    <property type="entry name" value="Cullin_AB"/>
    <property type="match status" value="1"/>
</dbReference>
<dbReference type="OrthoDB" id="5581181at2759"/>
<name>A0A3S3NSL0_9ACAR</name>
<evidence type="ECO:0000313" key="8">
    <source>
        <dbReference type="EMBL" id="RWS05223.1"/>
    </source>
</evidence>
<dbReference type="GO" id="GO:0051301">
    <property type="term" value="P:cell division"/>
    <property type="evidence" value="ECO:0007669"/>
    <property type="project" value="UniProtKB-KW"/>
</dbReference>
<keyword evidence="4" id="KW-0833">Ubl conjugation pathway</keyword>
<dbReference type="InterPro" id="IPR014786">
    <property type="entry name" value="ANAPC2_C"/>
</dbReference>
<dbReference type="Gene3D" id="1.10.10.10">
    <property type="entry name" value="Winged helix-like DNA-binding domain superfamily/Winged helix DNA-binding domain"/>
    <property type="match status" value="1"/>
</dbReference>
<protein>
    <recommendedName>
        <fullName evidence="1">Anaphase-promoting complex subunit 2</fullName>
    </recommendedName>
</protein>
<dbReference type="Gene3D" id="1.20.1310.10">
    <property type="entry name" value="Cullin Repeats"/>
    <property type="match status" value="1"/>
</dbReference>
<dbReference type="SMART" id="SM01013">
    <property type="entry name" value="APC2"/>
    <property type="match status" value="1"/>
</dbReference>
<dbReference type="InterPro" id="IPR036388">
    <property type="entry name" value="WH-like_DNA-bd_sf"/>
</dbReference>
<reference evidence="8 9" key="1">
    <citation type="journal article" date="2018" name="Gigascience">
        <title>Genomes of trombidid mites reveal novel predicted allergens and laterally-transferred genes associated with secondary metabolism.</title>
        <authorList>
            <person name="Dong X."/>
            <person name="Chaisiri K."/>
            <person name="Xia D."/>
            <person name="Armstrong S.D."/>
            <person name="Fang Y."/>
            <person name="Donnelly M.J."/>
            <person name="Kadowaki T."/>
            <person name="McGarry J.W."/>
            <person name="Darby A.C."/>
            <person name="Makepeace B.L."/>
        </authorList>
    </citation>
    <scope>NUCLEOTIDE SEQUENCE [LARGE SCALE GENOMIC DNA]</scope>
    <source>
        <strain evidence="8">UoL-WK</strain>
    </source>
</reference>
<dbReference type="SMART" id="SM00182">
    <property type="entry name" value="CULLIN"/>
    <property type="match status" value="1"/>
</dbReference>
<evidence type="ECO:0000256" key="4">
    <source>
        <dbReference type="ARBA" id="ARBA00022786"/>
    </source>
</evidence>
<sequence length="830" mass="96087">MAIEKLDYCWSYLTENYAKKAQTVADCDRVNEAFVVLKRNDFLDYYKEWYFEAFRERFANTVIPCFWQKLPQSTLPRDLSAIIHHSDFSLQSANDACSKLFEAVAYLNDEFNDSAKNVFVESLFEFLDNESLTSFQSRLRSLLKALILSNIHLHFNDYVLLTYCCGFCLFRHLRAQEKHSSAGNRMIDDDDEADSEAESNADAKCILCDGWIEGQISEEVYFAEDGEKELCKCQRTMNLFIEMNSQLKELDLLEVVNEDAVASVTHSFIEKKIREKCQGNFDVLCIKSLEDWVRVTIVGWLEIVYDKENKQMTKNSEERLIHFMYETYAQIRTDQMFDIIVEYPESEPALEDLKECLQKCHGFRQKVIKSLKDSFEIRLLHPGVATNDILTAYIQAIKSLRVLDPSGVILQLVCDPVKKYLKSRDDTVRCIITALTDENSELIPELVKGAPQSVEDGTCQSDDEYMADNWQNWQPDPVDAANVAFSSKSIRSSDIVSILVNIYESKDLFVEEYQRLLAQKFLSNFDCNVDHERRNLELLTLRFGESDLHACEVMLQDMTSSKRLDNRINSGEIEAHHFKKFPIKCLVLSEQFWPEKFGLQSNDEASKIKLPSDVEEAIDTYTKAFETIKPSRTLFWTPFLGSVELELEFKDRKLSFTVTPIHACIIYQFQEKKSWLISELSQSISVPTQVLRRKISYWQNRGILKEVKSDKFILVEDIGQTDDAENQADKMNVEEEYCAYDEDSFDGDIQPGSSRDVGEDKFRIYWSFIENMLTNLNSLPLERIHTMLQMFALQGTNSNELSVQSLRQFLDSKVRDQKLIFSGGLYRLPS</sequence>
<proteinExistence type="inferred from homology"/>
<feature type="domain" description="Cullin family profile" evidence="7">
    <location>
        <begin position="496"/>
        <end position="699"/>
    </location>
</feature>
<evidence type="ECO:0000256" key="1">
    <source>
        <dbReference type="ARBA" id="ARBA00016068"/>
    </source>
</evidence>
<organism evidence="8 9">
    <name type="scientific">Dinothrombium tinctorium</name>
    <dbReference type="NCBI Taxonomy" id="1965070"/>
    <lineage>
        <taxon>Eukaryota</taxon>
        <taxon>Metazoa</taxon>
        <taxon>Ecdysozoa</taxon>
        <taxon>Arthropoda</taxon>
        <taxon>Chelicerata</taxon>
        <taxon>Arachnida</taxon>
        <taxon>Acari</taxon>
        <taxon>Acariformes</taxon>
        <taxon>Trombidiformes</taxon>
        <taxon>Prostigmata</taxon>
        <taxon>Anystina</taxon>
        <taxon>Parasitengona</taxon>
        <taxon>Trombidioidea</taxon>
        <taxon>Trombidiidae</taxon>
        <taxon>Dinothrombium</taxon>
    </lineage>
</organism>
<dbReference type="EMBL" id="NCKU01004946">
    <property type="protein sequence ID" value="RWS05223.1"/>
    <property type="molecule type" value="Genomic_DNA"/>
</dbReference>
<dbReference type="SUPFAM" id="SSF46785">
    <property type="entry name" value="Winged helix' DNA-binding domain"/>
    <property type="match status" value="1"/>
</dbReference>
<evidence type="ECO:0000313" key="9">
    <source>
        <dbReference type="Proteomes" id="UP000285301"/>
    </source>
</evidence>
<dbReference type="Gene3D" id="3.30.230.130">
    <property type="entry name" value="Cullin, Chain C, Domain 2"/>
    <property type="match status" value="1"/>
</dbReference>
<evidence type="ECO:0000256" key="2">
    <source>
        <dbReference type="ARBA" id="ARBA00022618"/>
    </source>
</evidence>
<accession>A0A3S3NSL0</accession>
<dbReference type="Pfam" id="PF08672">
    <property type="entry name" value="ANAPC2"/>
    <property type="match status" value="1"/>
</dbReference>
<evidence type="ECO:0000256" key="5">
    <source>
        <dbReference type="ARBA" id="ARBA00023306"/>
    </source>
</evidence>
<dbReference type="STRING" id="1965070.A0A3S3NSL0"/>
<dbReference type="Pfam" id="PF25773">
    <property type="entry name" value="TPR_ANAPC2"/>
    <property type="match status" value="1"/>
</dbReference>
<dbReference type="PROSITE" id="PS50069">
    <property type="entry name" value="CULLIN_2"/>
    <property type="match status" value="1"/>
</dbReference>
<dbReference type="GO" id="GO:0070979">
    <property type="term" value="P:protein K11-linked ubiquitination"/>
    <property type="evidence" value="ECO:0007669"/>
    <property type="project" value="TreeGrafter"/>
</dbReference>
<evidence type="ECO:0000256" key="6">
    <source>
        <dbReference type="PROSITE-ProRule" id="PRU00330"/>
    </source>
</evidence>
<dbReference type="InterPro" id="IPR036317">
    <property type="entry name" value="Cullin_homology_sf"/>
</dbReference>
<dbReference type="Proteomes" id="UP000285301">
    <property type="component" value="Unassembled WGS sequence"/>
</dbReference>
<dbReference type="InterPro" id="IPR044554">
    <property type="entry name" value="ANAPC2"/>
</dbReference>
<gene>
    <name evidence="8" type="ORF">B4U79_05105</name>
</gene>
<keyword evidence="3" id="KW-0498">Mitosis</keyword>
<dbReference type="SUPFAM" id="SSF75632">
    <property type="entry name" value="Cullin homology domain"/>
    <property type="match status" value="1"/>
</dbReference>
<comment type="similarity">
    <text evidence="6">Belongs to the cullin family.</text>
</comment>
<dbReference type="GO" id="GO:0031625">
    <property type="term" value="F:ubiquitin protein ligase binding"/>
    <property type="evidence" value="ECO:0007669"/>
    <property type="project" value="InterPro"/>
</dbReference>
<dbReference type="InterPro" id="IPR059120">
    <property type="entry name" value="Cullin-like_AB"/>
</dbReference>
<keyword evidence="2" id="KW-0132">Cell division</keyword>
<dbReference type="PANTHER" id="PTHR45957:SF1">
    <property type="entry name" value="ANAPHASE-PROMOTING COMPLEX SUBUNIT 2"/>
    <property type="match status" value="1"/>
</dbReference>